<keyword evidence="1" id="KW-1185">Reference proteome</keyword>
<protein>
    <submittedName>
        <fullName evidence="2">Uncharacterized protein LOC106157235</fullName>
    </submittedName>
</protein>
<dbReference type="RefSeq" id="XP_013388280.1">
    <property type="nucleotide sequence ID" value="XM_013532826.1"/>
</dbReference>
<reference evidence="2" key="1">
    <citation type="submission" date="2025-08" db="UniProtKB">
        <authorList>
            <consortium name="RefSeq"/>
        </authorList>
    </citation>
    <scope>IDENTIFICATION</scope>
    <source>
        <tissue evidence="2">Gonads</tissue>
    </source>
</reference>
<dbReference type="AlphaFoldDB" id="A0A1S3HQG7"/>
<gene>
    <name evidence="2" type="primary">LOC106157235</name>
</gene>
<dbReference type="Proteomes" id="UP000085678">
    <property type="component" value="Unplaced"/>
</dbReference>
<dbReference type="GeneID" id="106157235"/>
<proteinExistence type="predicted"/>
<dbReference type="InParanoid" id="A0A1S3HQG7"/>
<evidence type="ECO:0000313" key="1">
    <source>
        <dbReference type="Proteomes" id="UP000085678"/>
    </source>
</evidence>
<organism evidence="1 2">
    <name type="scientific">Lingula anatina</name>
    <name type="common">Brachiopod</name>
    <name type="synonym">Lingula unguis</name>
    <dbReference type="NCBI Taxonomy" id="7574"/>
    <lineage>
        <taxon>Eukaryota</taxon>
        <taxon>Metazoa</taxon>
        <taxon>Spiralia</taxon>
        <taxon>Lophotrochozoa</taxon>
        <taxon>Brachiopoda</taxon>
        <taxon>Linguliformea</taxon>
        <taxon>Lingulata</taxon>
        <taxon>Lingulida</taxon>
        <taxon>Linguloidea</taxon>
        <taxon>Lingulidae</taxon>
        <taxon>Lingula</taxon>
    </lineage>
</organism>
<accession>A0A1S3HQG7</accession>
<evidence type="ECO:0000313" key="2">
    <source>
        <dbReference type="RefSeq" id="XP_013388280.1"/>
    </source>
</evidence>
<name>A0A1S3HQG7_LINAN</name>
<dbReference type="KEGG" id="lak:106157235"/>
<sequence>MFLVPGISVTFQRKEHALILKIYDEGSKLLAQRERIKLNNLVEKTTQWLNAPAAAFPKLAKPDVQFYLIYLQIEDSLYHDEIEKAKMLLDTMDGIIPHTSDRNYFEISKMIPALHYTVRATPYLKEDFVNSALRAVRVSEQLLKGRTAGWINMCVGLYRARKLWETDQSENPETFKILEDECHNCFNHALEDFSAEEGIDGPHGYNNTSIRKALLHLSCDSVTMRNIPSSFEDIKAAENLLHKVENSDYGVPGLLEPYYKLALSDLCYRQRRYERSRQYAHAAQDIAHRNKMTELEARAKKRLEHLQQFCGASESDELNDILKG</sequence>